<evidence type="ECO:0000313" key="2">
    <source>
        <dbReference type="Proteomes" id="UP000053989"/>
    </source>
</evidence>
<dbReference type="OrthoDB" id="2104739at2759"/>
<organism evidence="1 2">
    <name type="scientific">Scleroderma citrinum Foug A</name>
    <dbReference type="NCBI Taxonomy" id="1036808"/>
    <lineage>
        <taxon>Eukaryota</taxon>
        <taxon>Fungi</taxon>
        <taxon>Dikarya</taxon>
        <taxon>Basidiomycota</taxon>
        <taxon>Agaricomycotina</taxon>
        <taxon>Agaricomycetes</taxon>
        <taxon>Agaricomycetidae</taxon>
        <taxon>Boletales</taxon>
        <taxon>Sclerodermatineae</taxon>
        <taxon>Sclerodermataceae</taxon>
        <taxon>Scleroderma</taxon>
    </lineage>
</organism>
<dbReference type="AlphaFoldDB" id="A0A0C3DW38"/>
<proteinExistence type="predicted"/>
<evidence type="ECO:0000313" key="1">
    <source>
        <dbReference type="EMBL" id="KIM60429.1"/>
    </source>
</evidence>
<accession>A0A0C3DW38</accession>
<dbReference type="InParanoid" id="A0A0C3DW38"/>
<sequence length="106" mass="11895">MIPRPGKSATTAFTVFKTSRLEYVVRNLLHSEANTFCNILTITSNLYVLFDRFDFWLEEVLAPVPMSSLHQPGQCSQAVKAHAVITLLFSCAQILMNTSPFQSIQT</sequence>
<gene>
    <name evidence="1" type="ORF">SCLCIDRAFT_947432</name>
</gene>
<reference evidence="1 2" key="1">
    <citation type="submission" date="2014-04" db="EMBL/GenBank/DDBJ databases">
        <authorList>
            <consortium name="DOE Joint Genome Institute"/>
            <person name="Kuo A."/>
            <person name="Kohler A."/>
            <person name="Nagy L.G."/>
            <person name="Floudas D."/>
            <person name="Copeland A."/>
            <person name="Barry K.W."/>
            <person name="Cichocki N."/>
            <person name="Veneault-Fourrey C."/>
            <person name="LaButti K."/>
            <person name="Lindquist E.A."/>
            <person name="Lipzen A."/>
            <person name="Lundell T."/>
            <person name="Morin E."/>
            <person name="Murat C."/>
            <person name="Sun H."/>
            <person name="Tunlid A."/>
            <person name="Henrissat B."/>
            <person name="Grigoriev I.V."/>
            <person name="Hibbett D.S."/>
            <person name="Martin F."/>
            <person name="Nordberg H.P."/>
            <person name="Cantor M.N."/>
            <person name="Hua S.X."/>
        </authorList>
    </citation>
    <scope>NUCLEOTIDE SEQUENCE [LARGE SCALE GENOMIC DNA]</scope>
    <source>
        <strain evidence="1 2">Foug A</strain>
    </source>
</reference>
<dbReference type="Proteomes" id="UP000053989">
    <property type="component" value="Unassembled WGS sequence"/>
</dbReference>
<dbReference type="EMBL" id="KN822062">
    <property type="protein sequence ID" value="KIM60429.1"/>
    <property type="molecule type" value="Genomic_DNA"/>
</dbReference>
<keyword evidence="2" id="KW-1185">Reference proteome</keyword>
<dbReference type="HOGENOM" id="CLU_2224774_0_0_1"/>
<protein>
    <submittedName>
        <fullName evidence="1">Uncharacterized protein</fullName>
    </submittedName>
</protein>
<reference evidence="2" key="2">
    <citation type="submission" date="2015-01" db="EMBL/GenBank/DDBJ databases">
        <title>Evolutionary Origins and Diversification of the Mycorrhizal Mutualists.</title>
        <authorList>
            <consortium name="DOE Joint Genome Institute"/>
            <consortium name="Mycorrhizal Genomics Consortium"/>
            <person name="Kohler A."/>
            <person name="Kuo A."/>
            <person name="Nagy L.G."/>
            <person name="Floudas D."/>
            <person name="Copeland A."/>
            <person name="Barry K.W."/>
            <person name="Cichocki N."/>
            <person name="Veneault-Fourrey C."/>
            <person name="LaButti K."/>
            <person name="Lindquist E.A."/>
            <person name="Lipzen A."/>
            <person name="Lundell T."/>
            <person name="Morin E."/>
            <person name="Murat C."/>
            <person name="Riley R."/>
            <person name="Ohm R."/>
            <person name="Sun H."/>
            <person name="Tunlid A."/>
            <person name="Henrissat B."/>
            <person name="Grigoriev I.V."/>
            <person name="Hibbett D.S."/>
            <person name="Martin F."/>
        </authorList>
    </citation>
    <scope>NUCLEOTIDE SEQUENCE [LARGE SCALE GENOMIC DNA]</scope>
    <source>
        <strain evidence="2">Foug A</strain>
    </source>
</reference>
<name>A0A0C3DW38_9AGAM</name>